<keyword evidence="3" id="KW-1185">Reference proteome</keyword>
<dbReference type="Gene3D" id="6.10.140.1430">
    <property type="match status" value="1"/>
</dbReference>
<dbReference type="Proteomes" id="UP000523863">
    <property type="component" value="Unassembled WGS sequence"/>
</dbReference>
<feature type="compositionally biased region" description="Low complexity" evidence="1">
    <location>
        <begin position="59"/>
        <end position="68"/>
    </location>
</feature>
<dbReference type="EMBL" id="JACHBL010000001">
    <property type="protein sequence ID" value="MBB5598218.1"/>
    <property type="molecule type" value="Genomic_DNA"/>
</dbReference>
<reference evidence="2 3" key="1">
    <citation type="submission" date="2020-08" db="EMBL/GenBank/DDBJ databases">
        <title>Sequencing the genomes of 1000 actinobacteria strains.</title>
        <authorList>
            <person name="Klenk H.-P."/>
        </authorList>
    </citation>
    <scope>NUCLEOTIDE SEQUENCE [LARGE SCALE GENOMIC DNA]</scope>
    <source>
        <strain evidence="2 3">DSM 23694</strain>
    </source>
</reference>
<protein>
    <submittedName>
        <fullName evidence="2">Gas vesicle protein</fullName>
    </submittedName>
</protein>
<gene>
    <name evidence="2" type="ORF">BKA12_001298</name>
</gene>
<proteinExistence type="predicted"/>
<feature type="compositionally biased region" description="Basic and acidic residues" evidence="1">
    <location>
        <begin position="74"/>
        <end position="89"/>
    </location>
</feature>
<feature type="region of interest" description="Disordered" evidence="1">
    <location>
        <begin position="59"/>
        <end position="119"/>
    </location>
</feature>
<evidence type="ECO:0000313" key="3">
    <source>
        <dbReference type="Proteomes" id="UP000523863"/>
    </source>
</evidence>
<accession>A0A7W9DB13</accession>
<name>A0A7W9DB13_9MICC</name>
<sequence>MRLFTFIAGAVAGYIFGTRQGRESYENMKSKAKQMWEDPQTQQKITEFTDKVKEKAPEVSAAVSSAASKVTTQVKEKVSHSDNAEKDVPVADDVISDPAQDDQVGSDWAAEGGSPRPQQ</sequence>
<evidence type="ECO:0000313" key="2">
    <source>
        <dbReference type="EMBL" id="MBB5598218.1"/>
    </source>
</evidence>
<organism evidence="2 3">
    <name type="scientific">Neomicrococcus lactis</name>
    <dbReference type="NCBI Taxonomy" id="732241"/>
    <lineage>
        <taxon>Bacteria</taxon>
        <taxon>Bacillati</taxon>
        <taxon>Actinomycetota</taxon>
        <taxon>Actinomycetes</taxon>
        <taxon>Micrococcales</taxon>
        <taxon>Micrococcaceae</taxon>
        <taxon>Neomicrococcus</taxon>
    </lineage>
</organism>
<comment type="caution">
    <text evidence="2">The sequence shown here is derived from an EMBL/GenBank/DDBJ whole genome shotgun (WGS) entry which is preliminary data.</text>
</comment>
<dbReference type="RefSeq" id="WP_183641618.1">
    <property type="nucleotide sequence ID" value="NZ_JACHBL010000001.1"/>
</dbReference>
<dbReference type="AlphaFoldDB" id="A0A7W9DB13"/>
<evidence type="ECO:0000256" key="1">
    <source>
        <dbReference type="SAM" id="MobiDB-lite"/>
    </source>
</evidence>